<evidence type="ECO:0000313" key="2">
    <source>
        <dbReference type="EMBL" id="PQO38991.1"/>
    </source>
</evidence>
<dbReference type="InterPro" id="IPR013078">
    <property type="entry name" value="His_Pase_superF_clade-1"/>
</dbReference>
<dbReference type="InterPro" id="IPR029033">
    <property type="entry name" value="His_PPase_superfam"/>
</dbReference>
<dbReference type="Pfam" id="PF00300">
    <property type="entry name" value="His_Phos_1"/>
    <property type="match status" value="1"/>
</dbReference>
<dbReference type="SUPFAM" id="SSF53254">
    <property type="entry name" value="Phosphoglycerate mutase-like"/>
    <property type="match status" value="1"/>
</dbReference>
<feature type="binding site" evidence="1">
    <location>
        <position position="69"/>
    </location>
    <ligand>
        <name>substrate</name>
    </ligand>
</feature>
<evidence type="ECO:0008006" key="4">
    <source>
        <dbReference type="Google" id="ProtNLM"/>
    </source>
</evidence>
<protein>
    <recommendedName>
        <fullName evidence="4">Histidine phosphatase family protein</fullName>
    </recommendedName>
</protein>
<dbReference type="CDD" id="cd07067">
    <property type="entry name" value="HP_PGM_like"/>
    <property type="match status" value="1"/>
</dbReference>
<comment type="caution">
    <text evidence="2">The sequence shown here is derived from an EMBL/GenBank/DDBJ whole genome shotgun (WGS) entry which is preliminary data.</text>
</comment>
<evidence type="ECO:0000313" key="3">
    <source>
        <dbReference type="Proteomes" id="UP000240009"/>
    </source>
</evidence>
<sequence>MIDTLSDDTCWMFLVRHGATDYNLKQPTVLQGNGINGPLAAIGQQQASLTGKFLSEFSFDGVYASPMIRAMETAERIVPGQTIVPVPEIVEADVGRWLGRDWADIQNADPQAYRLHQEDPSIHPYPEGESASDVARRTVPTLTRIMQQNLGKRVLVVAHNIVIRVMVAHLYQIPLKQMRTIRQDNCCVNLIRYSQEKAELVTCNSTFHLRELNQ</sequence>
<organism evidence="2 3">
    <name type="scientific">Blastopirellula marina</name>
    <dbReference type="NCBI Taxonomy" id="124"/>
    <lineage>
        <taxon>Bacteria</taxon>
        <taxon>Pseudomonadati</taxon>
        <taxon>Planctomycetota</taxon>
        <taxon>Planctomycetia</taxon>
        <taxon>Pirellulales</taxon>
        <taxon>Pirellulaceae</taxon>
        <taxon>Blastopirellula</taxon>
    </lineage>
</organism>
<dbReference type="PANTHER" id="PTHR48100:SF1">
    <property type="entry name" value="HISTIDINE PHOSPHATASE FAMILY PROTEIN-RELATED"/>
    <property type="match status" value="1"/>
</dbReference>
<dbReference type="InterPro" id="IPR050275">
    <property type="entry name" value="PGM_Phosphatase"/>
</dbReference>
<dbReference type="Proteomes" id="UP000240009">
    <property type="component" value="Unassembled WGS sequence"/>
</dbReference>
<dbReference type="AlphaFoldDB" id="A0A2S8G412"/>
<dbReference type="RefSeq" id="WP_105350190.1">
    <property type="nucleotide sequence ID" value="NZ_PUIA01000016.1"/>
</dbReference>
<proteinExistence type="predicted"/>
<evidence type="ECO:0000256" key="1">
    <source>
        <dbReference type="PIRSR" id="PIRSR613078-2"/>
    </source>
</evidence>
<accession>A0A2S8G412</accession>
<dbReference type="Gene3D" id="3.40.50.1240">
    <property type="entry name" value="Phosphoglycerate mutase-like"/>
    <property type="match status" value="1"/>
</dbReference>
<dbReference type="GO" id="GO:0016791">
    <property type="term" value="F:phosphatase activity"/>
    <property type="evidence" value="ECO:0007669"/>
    <property type="project" value="TreeGrafter"/>
</dbReference>
<feature type="binding site" evidence="1">
    <location>
        <begin position="16"/>
        <end position="23"/>
    </location>
    <ligand>
        <name>substrate</name>
    </ligand>
</feature>
<name>A0A2S8G412_9BACT</name>
<dbReference type="PANTHER" id="PTHR48100">
    <property type="entry name" value="BROAD-SPECIFICITY PHOSPHATASE YOR283W-RELATED"/>
    <property type="match status" value="1"/>
</dbReference>
<gene>
    <name evidence="2" type="ORF">C5Y96_03735</name>
</gene>
<dbReference type="SMART" id="SM00855">
    <property type="entry name" value="PGAM"/>
    <property type="match status" value="1"/>
</dbReference>
<dbReference type="EMBL" id="PUIA01000016">
    <property type="protein sequence ID" value="PQO38991.1"/>
    <property type="molecule type" value="Genomic_DNA"/>
</dbReference>
<reference evidence="2 3" key="1">
    <citation type="submission" date="2018-02" db="EMBL/GenBank/DDBJ databases">
        <title>Comparative genomes isolates from brazilian mangrove.</title>
        <authorList>
            <person name="Araujo J.E."/>
            <person name="Taketani R.G."/>
            <person name="Silva M.C.P."/>
            <person name="Loureco M.V."/>
            <person name="Andreote F.D."/>
        </authorList>
    </citation>
    <scope>NUCLEOTIDE SEQUENCE [LARGE SCALE GENOMIC DNA]</scope>
    <source>
        <strain evidence="2 3">HEX-2 MGV</strain>
    </source>
</reference>
<dbReference type="OrthoDB" id="9782128at2"/>
<dbReference type="GO" id="GO:0005737">
    <property type="term" value="C:cytoplasm"/>
    <property type="evidence" value="ECO:0007669"/>
    <property type="project" value="TreeGrafter"/>
</dbReference>